<evidence type="ECO:0000313" key="6">
    <source>
        <dbReference type="Proteomes" id="UP000199476"/>
    </source>
</evidence>
<dbReference type="EMBL" id="FNGO01000001">
    <property type="protein sequence ID" value="SDL09971.1"/>
    <property type="molecule type" value="Genomic_DNA"/>
</dbReference>
<dbReference type="PANTHER" id="PTHR30290">
    <property type="entry name" value="PERIPLASMIC BINDING COMPONENT OF ABC TRANSPORTER"/>
    <property type="match status" value="1"/>
</dbReference>
<protein>
    <submittedName>
        <fullName evidence="5">Peptide/nickel transport system substrate-binding protein</fullName>
    </submittedName>
</protein>
<dbReference type="AlphaFoldDB" id="A0A1G9HAG7"/>
<dbReference type="GO" id="GO:0043190">
    <property type="term" value="C:ATP-binding cassette (ABC) transporter complex"/>
    <property type="evidence" value="ECO:0007669"/>
    <property type="project" value="InterPro"/>
</dbReference>
<dbReference type="InterPro" id="IPR039424">
    <property type="entry name" value="SBP_5"/>
</dbReference>
<keyword evidence="6" id="KW-1185">Reference proteome</keyword>
<dbReference type="Gene3D" id="3.40.190.10">
    <property type="entry name" value="Periplasmic binding protein-like II"/>
    <property type="match status" value="1"/>
</dbReference>
<dbReference type="GO" id="GO:0042597">
    <property type="term" value="C:periplasmic space"/>
    <property type="evidence" value="ECO:0007669"/>
    <property type="project" value="UniProtKB-ARBA"/>
</dbReference>
<evidence type="ECO:0000313" key="5">
    <source>
        <dbReference type="EMBL" id="SDL09971.1"/>
    </source>
</evidence>
<accession>A0A1G9HAG7</accession>
<feature type="domain" description="Solute-binding protein family 5" evidence="4">
    <location>
        <begin position="77"/>
        <end position="433"/>
    </location>
</feature>
<proteinExistence type="inferred from homology"/>
<dbReference type="GO" id="GO:1904680">
    <property type="term" value="F:peptide transmembrane transporter activity"/>
    <property type="evidence" value="ECO:0007669"/>
    <property type="project" value="TreeGrafter"/>
</dbReference>
<name>A0A1G9HAG7_9FIRM</name>
<dbReference type="SUPFAM" id="SSF53850">
    <property type="entry name" value="Periplasmic binding protein-like II"/>
    <property type="match status" value="1"/>
</dbReference>
<evidence type="ECO:0000256" key="2">
    <source>
        <dbReference type="ARBA" id="ARBA00022448"/>
    </source>
</evidence>
<dbReference type="Gene3D" id="3.10.105.10">
    <property type="entry name" value="Dipeptide-binding Protein, Domain 3"/>
    <property type="match status" value="1"/>
</dbReference>
<keyword evidence="2" id="KW-0813">Transport</keyword>
<gene>
    <name evidence="5" type="ORF">SAMN04488692_101157</name>
</gene>
<dbReference type="GO" id="GO:0015833">
    <property type="term" value="P:peptide transport"/>
    <property type="evidence" value="ECO:0007669"/>
    <property type="project" value="TreeGrafter"/>
</dbReference>
<dbReference type="OrthoDB" id="137511at2"/>
<reference evidence="5 6" key="1">
    <citation type="submission" date="2016-10" db="EMBL/GenBank/DDBJ databases">
        <authorList>
            <person name="de Groot N.N."/>
        </authorList>
    </citation>
    <scope>NUCLEOTIDE SEQUENCE [LARGE SCALE GENOMIC DNA]</scope>
    <source>
        <strain evidence="5 6">SLAS-1</strain>
    </source>
</reference>
<dbReference type="InterPro" id="IPR030678">
    <property type="entry name" value="Peptide/Ni-bd"/>
</dbReference>
<sequence length="517" mass="58357">MRADRRSLSVLILILMLALTITAGTIQAREAREGGELTIAMGADPEAMDPIEASSAPASMAMLHTMESLFSMTPEGEIEPLLAEGYEVSEDGLEYDIYIREGIEFHDGSYFDAEAVKFNLERFLDEEAPFSFLIDEVTEIEIVDDYTVRLHTEEPFAPLINHLSHELVAMASPSAVEEYGEDFAVNPVGTGAFEFVEWTRGDKIVMERNENYWGENAYLDRLNFSIVPEDSTRVVQVETGETDAAMFVPPREQSRLDEVDEVNTVQATSLRTIYTGFNIEVEPYDDVRVRKALNYAVDNDAIVEQILEGAGRPSDAPISPDIFGHSGQEKYEYDPDRARELLAEAGYEDGFETTFHHPVGRYMMDDTIAQAIQSQLDDVGVEAELITMEWATYLETLQVAPEEAEHELYMMGWGAVTGDADYGLYPMFHSSQMAPYGWDLSYLDHPEVDELLEKARLNPEPELREEFYADAIEIIWDEVPWLFLHSEVQINAVREGVEGLVHHPRENIIAIDAYLSE</sequence>
<organism evidence="5 6">
    <name type="scientific">Halarsenatibacter silvermanii</name>
    <dbReference type="NCBI Taxonomy" id="321763"/>
    <lineage>
        <taxon>Bacteria</taxon>
        <taxon>Bacillati</taxon>
        <taxon>Bacillota</taxon>
        <taxon>Clostridia</taxon>
        <taxon>Halanaerobiales</taxon>
        <taxon>Halarsenatibacteraceae</taxon>
        <taxon>Halarsenatibacter</taxon>
    </lineage>
</organism>
<evidence type="ECO:0000256" key="1">
    <source>
        <dbReference type="ARBA" id="ARBA00005695"/>
    </source>
</evidence>
<dbReference type="PANTHER" id="PTHR30290:SF9">
    <property type="entry name" value="OLIGOPEPTIDE-BINDING PROTEIN APPA"/>
    <property type="match status" value="1"/>
</dbReference>
<dbReference type="CDD" id="cd08499">
    <property type="entry name" value="PBP2_Ylib_like"/>
    <property type="match status" value="1"/>
</dbReference>
<dbReference type="RefSeq" id="WP_089757699.1">
    <property type="nucleotide sequence ID" value="NZ_FNGO01000001.1"/>
</dbReference>
<keyword evidence="3" id="KW-0732">Signal</keyword>
<evidence type="ECO:0000259" key="4">
    <source>
        <dbReference type="Pfam" id="PF00496"/>
    </source>
</evidence>
<dbReference type="Proteomes" id="UP000199476">
    <property type="component" value="Unassembled WGS sequence"/>
</dbReference>
<dbReference type="Gene3D" id="3.90.76.10">
    <property type="entry name" value="Dipeptide-binding Protein, Domain 1"/>
    <property type="match status" value="1"/>
</dbReference>
<dbReference type="Pfam" id="PF00496">
    <property type="entry name" value="SBP_bac_5"/>
    <property type="match status" value="1"/>
</dbReference>
<dbReference type="InterPro" id="IPR000914">
    <property type="entry name" value="SBP_5_dom"/>
</dbReference>
<dbReference type="STRING" id="321763.SAMN04488692_101157"/>
<comment type="similarity">
    <text evidence="1">Belongs to the bacterial solute-binding protein 5 family.</text>
</comment>
<dbReference type="PIRSF" id="PIRSF002741">
    <property type="entry name" value="MppA"/>
    <property type="match status" value="1"/>
</dbReference>
<evidence type="ECO:0000256" key="3">
    <source>
        <dbReference type="ARBA" id="ARBA00022729"/>
    </source>
</evidence>